<keyword evidence="3" id="KW-1003">Cell membrane</keyword>
<keyword evidence="2 7" id="KW-0813">Transport</keyword>
<evidence type="ECO:0000256" key="2">
    <source>
        <dbReference type="ARBA" id="ARBA00022448"/>
    </source>
</evidence>
<organism evidence="9 10">
    <name type="scientific">Paenibacillus paeoniae</name>
    <dbReference type="NCBI Taxonomy" id="2292705"/>
    <lineage>
        <taxon>Bacteria</taxon>
        <taxon>Bacillati</taxon>
        <taxon>Bacillota</taxon>
        <taxon>Bacilli</taxon>
        <taxon>Bacillales</taxon>
        <taxon>Paenibacillaceae</taxon>
        <taxon>Paenibacillus</taxon>
    </lineage>
</organism>
<feature type="transmembrane region" description="Helical" evidence="7">
    <location>
        <begin position="182"/>
        <end position="207"/>
    </location>
</feature>
<proteinExistence type="inferred from homology"/>
<dbReference type="InterPro" id="IPR000515">
    <property type="entry name" value="MetI-like"/>
</dbReference>
<name>A0A371PP32_9BACL</name>
<evidence type="ECO:0000313" key="9">
    <source>
        <dbReference type="EMBL" id="REK77954.1"/>
    </source>
</evidence>
<dbReference type="OrthoDB" id="9810086at2"/>
<gene>
    <name evidence="9" type="ORF">DX130_12270</name>
</gene>
<accession>A0A371PP32</accession>
<comment type="similarity">
    <text evidence="7">Belongs to the binding-protein-dependent transport system permease family.</text>
</comment>
<evidence type="ECO:0000256" key="3">
    <source>
        <dbReference type="ARBA" id="ARBA00022475"/>
    </source>
</evidence>
<dbReference type="InterPro" id="IPR035906">
    <property type="entry name" value="MetI-like_sf"/>
</dbReference>
<keyword evidence="10" id="KW-1185">Reference proteome</keyword>
<feature type="transmembrane region" description="Helical" evidence="7">
    <location>
        <begin position="241"/>
        <end position="261"/>
    </location>
</feature>
<dbReference type="GO" id="GO:0005886">
    <property type="term" value="C:plasma membrane"/>
    <property type="evidence" value="ECO:0007669"/>
    <property type="project" value="UniProtKB-SubCell"/>
</dbReference>
<feature type="transmembrane region" description="Helical" evidence="7">
    <location>
        <begin position="74"/>
        <end position="96"/>
    </location>
</feature>
<keyword evidence="5 7" id="KW-1133">Transmembrane helix</keyword>
<dbReference type="Proteomes" id="UP000261905">
    <property type="component" value="Unassembled WGS sequence"/>
</dbReference>
<reference evidence="9 10" key="1">
    <citation type="submission" date="2018-08" db="EMBL/GenBank/DDBJ databases">
        <title>Paenibacillus sp. M4BSY-1, whole genome shotgun sequence.</title>
        <authorList>
            <person name="Tuo L."/>
        </authorList>
    </citation>
    <scope>NUCLEOTIDE SEQUENCE [LARGE SCALE GENOMIC DNA]</scope>
    <source>
        <strain evidence="9 10">M4BSY-1</strain>
    </source>
</reference>
<dbReference type="Gene3D" id="1.10.3720.10">
    <property type="entry name" value="MetI-like"/>
    <property type="match status" value="1"/>
</dbReference>
<dbReference type="PANTHER" id="PTHR43744">
    <property type="entry name" value="ABC TRANSPORTER PERMEASE PROTEIN MG189-RELATED-RELATED"/>
    <property type="match status" value="1"/>
</dbReference>
<dbReference type="Pfam" id="PF00528">
    <property type="entry name" value="BPD_transp_1"/>
    <property type="match status" value="1"/>
</dbReference>
<evidence type="ECO:0000256" key="6">
    <source>
        <dbReference type="ARBA" id="ARBA00023136"/>
    </source>
</evidence>
<evidence type="ECO:0000256" key="4">
    <source>
        <dbReference type="ARBA" id="ARBA00022692"/>
    </source>
</evidence>
<protein>
    <submittedName>
        <fullName evidence="9">Carbohydrate ABC transporter permease</fullName>
    </submittedName>
</protein>
<comment type="caution">
    <text evidence="9">The sequence shown here is derived from an EMBL/GenBank/DDBJ whole genome shotgun (WGS) entry which is preliminary data.</text>
</comment>
<comment type="subcellular location">
    <subcellularLocation>
        <location evidence="1 7">Cell membrane</location>
        <topology evidence="1 7">Multi-pass membrane protein</topology>
    </subcellularLocation>
</comment>
<dbReference type="PANTHER" id="PTHR43744:SF12">
    <property type="entry name" value="ABC TRANSPORTER PERMEASE PROTEIN MG189-RELATED"/>
    <property type="match status" value="1"/>
</dbReference>
<dbReference type="CDD" id="cd06261">
    <property type="entry name" value="TM_PBP2"/>
    <property type="match status" value="1"/>
</dbReference>
<keyword evidence="4 7" id="KW-0812">Transmembrane</keyword>
<dbReference type="SUPFAM" id="SSF161098">
    <property type="entry name" value="MetI-like"/>
    <property type="match status" value="1"/>
</dbReference>
<feature type="transmembrane region" description="Helical" evidence="7">
    <location>
        <begin position="108"/>
        <end position="127"/>
    </location>
</feature>
<evidence type="ECO:0000256" key="7">
    <source>
        <dbReference type="RuleBase" id="RU363032"/>
    </source>
</evidence>
<feature type="transmembrane region" description="Helical" evidence="7">
    <location>
        <begin position="139"/>
        <end position="161"/>
    </location>
</feature>
<evidence type="ECO:0000256" key="5">
    <source>
        <dbReference type="ARBA" id="ARBA00022989"/>
    </source>
</evidence>
<dbReference type="EMBL" id="QUBQ01000001">
    <property type="protein sequence ID" value="REK77954.1"/>
    <property type="molecule type" value="Genomic_DNA"/>
</dbReference>
<dbReference type="PROSITE" id="PS50928">
    <property type="entry name" value="ABC_TM1"/>
    <property type="match status" value="1"/>
</dbReference>
<dbReference type="AlphaFoldDB" id="A0A371PP32"/>
<evidence type="ECO:0000259" key="8">
    <source>
        <dbReference type="PROSITE" id="PS50928"/>
    </source>
</evidence>
<feature type="domain" description="ABC transmembrane type-1" evidence="8">
    <location>
        <begin position="70"/>
        <end position="261"/>
    </location>
</feature>
<evidence type="ECO:0000313" key="10">
    <source>
        <dbReference type="Proteomes" id="UP000261905"/>
    </source>
</evidence>
<evidence type="ECO:0000256" key="1">
    <source>
        <dbReference type="ARBA" id="ARBA00004651"/>
    </source>
</evidence>
<dbReference type="GO" id="GO:0055085">
    <property type="term" value="P:transmembrane transport"/>
    <property type="evidence" value="ECO:0007669"/>
    <property type="project" value="InterPro"/>
</dbReference>
<sequence>MSGKKKSGSILSHAVLILFALSALLPLSLVLLNSFKDQKSIVRNPLSWPETWHFSNYAEAWEAANFGRGFINSILLTGTTILIVLFAASLAGYVLAGNRIKGTKFVTVYFMVAMTVPIQLFLFPLYFVMAKLGLLGNVFAVGVILGAVNLPLAIFLMKSFFMNIPRELEESARIDGATTRQLITGIMIPLVRPGLLTVSIIVGIAAWNEFLVTSTFLQGQNSFTATLGFLSLNNTYNTNQGLMMAASVIMIAPLIIFFLIVQKYFIDGLVSGAVKG</sequence>
<keyword evidence="6 7" id="KW-0472">Membrane</keyword>